<keyword evidence="4" id="KW-0808">Transferase</keyword>
<evidence type="ECO:0000256" key="3">
    <source>
        <dbReference type="ARBA" id="ARBA00022553"/>
    </source>
</evidence>
<dbReference type="PANTHER" id="PTHR43711:SF1">
    <property type="entry name" value="HISTIDINE KINASE 1"/>
    <property type="match status" value="1"/>
</dbReference>
<keyword evidence="5" id="KW-0547">Nucleotide-binding</keyword>
<evidence type="ECO:0000256" key="5">
    <source>
        <dbReference type="ARBA" id="ARBA00022741"/>
    </source>
</evidence>
<feature type="transmembrane region" description="Helical" evidence="9">
    <location>
        <begin position="86"/>
        <end position="104"/>
    </location>
</feature>
<feature type="transmembrane region" description="Helical" evidence="9">
    <location>
        <begin position="6"/>
        <end position="25"/>
    </location>
</feature>
<evidence type="ECO:0000313" key="11">
    <source>
        <dbReference type="EMBL" id="SDX01502.1"/>
    </source>
</evidence>
<evidence type="ECO:0000259" key="10">
    <source>
        <dbReference type="PROSITE" id="PS50109"/>
    </source>
</evidence>
<dbReference type="CDD" id="cd00082">
    <property type="entry name" value="HisKA"/>
    <property type="match status" value="1"/>
</dbReference>
<dbReference type="AlphaFoldDB" id="A0A1H2Y8G1"/>
<evidence type="ECO:0000256" key="2">
    <source>
        <dbReference type="ARBA" id="ARBA00012438"/>
    </source>
</evidence>
<dbReference type="GO" id="GO:0005524">
    <property type="term" value="F:ATP binding"/>
    <property type="evidence" value="ECO:0007669"/>
    <property type="project" value="UniProtKB-KW"/>
</dbReference>
<feature type="transmembrane region" description="Helical" evidence="9">
    <location>
        <begin position="119"/>
        <end position="139"/>
    </location>
</feature>
<dbReference type="SUPFAM" id="SSF55874">
    <property type="entry name" value="ATPase domain of HSP90 chaperone/DNA topoisomerase II/histidine kinase"/>
    <property type="match status" value="1"/>
</dbReference>
<keyword evidence="12" id="KW-1185">Reference proteome</keyword>
<dbReference type="InterPro" id="IPR036890">
    <property type="entry name" value="HATPase_C_sf"/>
</dbReference>
<dbReference type="Proteomes" id="UP000182589">
    <property type="component" value="Unassembled WGS sequence"/>
</dbReference>
<keyword evidence="3" id="KW-0597">Phosphoprotein</keyword>
<comment type="catalytic activity">
    <reaction evidence="1">
        <text>ATP + protein L-histidine = ADP + protein N-phospho-L-histidine.</text>
        <dbReference type="EC" id="2.7.13.3"/>
    </reaction>
</comment>
<feature type="transmembrane region" description="Helical" evidence="9">
    <location>
        <begin position="151"/>
        <end position="168"/>
    </location>
</feature>
<dbReference type="InterPro" id="IPR005467">
    <property type="entry name" value="His_kinase_dom"/>
</dbReference>
<keyword evidence="9" id="KW-0812">Transmembrane</keyword>
<dbReference type="EC" id="2.7.13.3" evidence="2"/>
<dbReference type="SUPFAM" id="SSF47384">
    <property type="entry name" value="Homodimeric domain of signal transducing histidine kinase"/>
    <property type="match status" value="1"/>
</dbReference>
<dbReference type="EMBL" id="FNOJ01000030">
    <property type="protein sequence ID" value="SDX01502.1"/>
    <property type="molecule type" value="Genomic_DNA"/>
</dbReference>
<reference evidence="12" key="1">
    <citation type="submission" date="2016-10" db="EMBL/GenBank/DDBJ databases">
        <authorList>
            <person name="Varghese N."/>
        </authorList>
    </citation>
    <scope>NUCLEOTIDE SEQUENCE [LARGE SCALE GENOMIC DNA]</scope>
    <source>
        <strain evidence="12">DSM 12489</strain>
    </source>
</reference>
<dbReference type="InterPro" id="IPR003661">
    <property type="entry name" value="HisK_dim/P_dom"/>
</dbReference>
<accession>A0A1H2Y8G1</accession>
<evidence type="ECO:0000313" key="12">
    <source>
        <dbReference type="Proteomes" id="UP000182589"/>
    </source>
</evidence>
<keyword evidence="9" id="KW-1133">Transmembrane helix</keyword>
<dbReference type="SMART" id="SM00388">
    <property type="entry name" value="HisKA"/>
    <property type="match status" value="1"/>
</dbReference>
<dbReference type="RefSeq" id="WP_074693860.1">
    <property type="nucleotide sequence ID" value="NZ_FNOJ01000030.1"/>
</dbReference>
<organism evidence="11 12">
    <name type="scientific">Alicyclobacillus hesperidum</name>
    <dbReference type="NCBI Taxonomy" id="89784"/>
    <lineage>
        <taxon>Bacteria</taxon>
        <taxon>Bacillati</taxon>
        <taxon>Bacillota</taxon>
        <taxon>Bacilli</taxon>
        <taxon>Bacillales</taxon>
        <taxon>Alicyclobacillaceae</taxon>
        <taxon>Alicyclobacillus</taxon>
    </lineage>
</organism>
<dbReference type="Pfam" id="PF00512">
    <property type="entry name" value="HisKA"/>
    <property type="match status" value="1"/>
</dbReference>
<keyword evidence="8" id="KW-0902">Two-component regulatory system</keyword>
<evidence type="ECO:0000256" key="1">
    <source>
        <dbReference type="ARBA" id="ARBA00000085"/>
    </source>
</evidence>
<sequence>MDSFHFWIDLACVVLPLLVLDAWHLRSTLPPTRTYQSPYVAGTLFVASAIASNFFAFHIGSSVAVNFSIVSLTLNFFLLTPLWSLFWMFVYIVVQIALSVYLMSHGHLSWHSVMHTMHILPKSLAVVMVYISLMMLCSYATKSENPYRRSYWFALALFFYASLDFVIVQREHQLIGFPIQLFVTYVLGFIALWLICVRLVHAVQAVDATKSAARTREQYELIGQLAASMAHEIRNPITVVRGFAQLMAHHPDTSATHRTYLDTIIAELDQADAMIASYLQLAQMGTDEEKSQISVKAVVDNALHLLMPYAQSHAVTLYSECDENAMVFADRDCLLQSAIHLIKNAIESHDRAGIVNVSVQIEGKWVVWRIADDGRGMDAQTLKWLGQPHYTTHSNGTGLGLTFVYKTVHELGGNVEVTSQVDHGTTFLVRIPKANSMATRKATHAAPVQP</sequence>
<dbReference type="InterPro" id="IPR003594">
    <property type="entry name" value="HATPase_dom"/>
</dbReference>
<keyword evidence="7" id="KW-0067">ATP-binding</keyword>
<dbReference type="CDD" id="cd00075">
    <property type="entry name" value="HATPase"/>
    <property type="match status" value="1"/>
</dbReference>
<dbReference type="Gene3D" id="3.30.565.10">
    <property type="entry name" value="Histidine kinase-like ATPase, C-terminal domain"/>
    <property type="match status" value="1"/>
</dbReference>
<proteinExistence type="predicted"/>
<keyword evidence="6 11" id="KW-0418">Kinase</keyword>
<dbReference type="Pfam" id="PF02518">
    <property type="entry name" value="HATPase_c"/>
    <property type="match status" value="1"/>
</dbReference>
<dbReference type="InterPro" id="IPR004358">
    <property type="entry name" value="Sig_transdc_His_kin-like_C"/>
</dbReference>
<dbReference type="InterPro" id="IPR050736">
    <property type="entry name" value="Sensor_HK_Regulatory"/>
</dbReference>
<protein>
    <recommendedName>
        <fullName evidence="2">histidine kinase</fullName>
        <ecNumber evidence="2">2.7.13.3</ecNumber>
    </recommendedName>
</protein>
<dbReference type="InterPro" id="IPR036097">
    <property type="entry name" value="HisK_dim/P_sf"/>
</dbReference>
<evidence type="ECO:0000256" key="7">
    <source>
        <dbReference type="ARBA" id="ARBA00022840"/>
    </source>
</evidence>
<dbReference type="PROSITE" id="PS50109">
    <property type="entry name" value="HIS_KIN"/>
    <property type="match status" value="1"/>
</dbReference>
<evidence type="ECO:0000256" key="6">
    <source>
        <dbReference type="ARBA" id="ARBA00022777"/>
    </source>
</evidence>
<keyword evidence="9" id="KW-0472">Membrane</keyword>
<feature type="transmembrane region" description="Helical" evidence="9">
    <location>
        <begin position="174"/>
        <end position="195"/>
    </location>
</feature>
<dbReference type="SMART" id="SM00387">
    <property type="entry name" value="HATPase_c"/>
    <property type="match status" value="1"/>
</dbReference>
<gene>
    <name evidence="11" type="ORF">SAMN04489725_1305</name>
</gene>
<feature type="domain" description="Histidine kinase" evidence="10">
    <location>
        <begin position="228"/>
        <end position="435"/>
    </location>
</feature>
<dbReference type="PRINTS" id="PR00344">
    <property type="entry name" value="BCTRLSENSOR"/>
</dbReference>
<evidence type="ECO:0000256" key="4">
    <source>
        <dbReference type="ARBA" id="ARBA00022679"/>
    </source>
</evidence>
<feature type="transmembrane region" description="Helical" evidence="9">
    <location>
        <begin position="37"/>
        <end position="57"/>
    </location>
</feature>
<dbReference type="STRING" id="89784.SAMN04489725_1305"/>
<evidence type="ECO:0000256" key="9">
    <source>
        <dbReference type="SAM" id="Phobius"/>
    </source>
</evidence>
<evidence type="ECO:0000256" key="8">
    <source>
        <dbReference type="ARBA" id="ARBA00023012"/>
    </source>
</evidence>
<name>A0A1H2Y8G1_9BACL</name>
<dbReference type="GO" id="GO:0000155">
    <property type="term" value="F:phosphorelay sensor kinase activity"/>
    <property type="evidence" value="ECO:0007669"/>
    <property type="project" value="InterPro"/>
</dbReference>
<dbReference type="Gene3D" id="1.10.287.130">
    <property type="match status" value="1"/>
</dbReference>
<dbReference type="PANTHER" id="PTHR43711">
    <property type="entry name" value="TWO-COMPONENT HISTIDINE KINASE"/>
    <property type="match status" value="1"/>
</dbReference>